<accession>A0ABQ8K4F4</accession>
<evidence type="ECO:0000313" key="3">
    <source>
        <dbReference type="Proteomes" id="UP000814176"/>
    </source>
</evidence>
<dbReference type="Proteomes" id="UP000814176">
    <property type="component" value="Unassembled WGS sequence"/>
</dbReference>
<feature type="compositionally biased region" description="Basic and acidic residues" evidence="1">
    <location>
        <begin position="56"/>
        <end position="66"/>
    </location>
</feature>
<dbReference type="RefSeq" id="XP_047774896.1">
    <property type="nucleotide sequence ID" value="XM_047927911.1"/>
</dbReference>
<evidence type="ECO:0000256" key="1">
    <source>
        <dbReference type="SAM" id="MobiDB-lite"/>
    </source>
</evidence>
<feature type="region of interest" description="Disordered" evidence="1">
    <location>
        <begin position="17"/>
        <end position="66"/>
    </location>
</feature>
<sequence>MHATFLSSLHHTWASLTSIEDNNKTEVRPQATPRWTPHDGAAHHRSSTLPLPPSRRRGERDRDVRAPLKRMRIDVELCGQLLVMYRHEQHLVNVAASLPALRERLLRKNTQLRTDPRV</sequence>
<name>A0ABQ8K4F4_9APHY</name>
<reference evidence="2 3" key="1">
    <citation type="journal article" date="2021" name="Environ. Microbiol.">
        <title>Gene family expansions and transcriptome signatures uncover fungal adaptations to wood decay.</title>
        <authorList>
            <person name="Hage H."/>
            <person name="Miyauchi S."/>
            <person name="Viragh M."/>
            <person name="Drula E."/>
            <person name="Min B."/>
            <person name="Chaduli D."/>
            <person name="Navarro D."/>
            <person name="Favel A."/>
            <person name="Norest M."/>
            <person name="Lesage-Meessen L."/>
            <person name="Balint B."/>
            <person name="Merenyi Z."/>
            <person name="de Eugenio L."/>
            <person name="Morin E."/>
            <person name="Martinez A.T."/>
            <person name="Baldrian P."/>
            <person name="Stursova M."/>
            <person name="Martinez M.J."/>
            <person name="Novotny C."/>
            <person name="Magnuson J.K."/>
            <person name="Spatafora J.W."/>
            <person name="Maurice S."/>
            <person name="Pangilinan J."/>
            <person name="Andreopoulos W."/>
            <person name="LaButti K."/>
            <person name="Hundley H."/>
            <person name="Na H."/>
            <person name="Kuo A."/>
            <person name="Barry K."/>
            <person name="Lipzen A."/>
            <person name="Henrissat B."/>
            <person name="Riley R."/>
            <person name="Ahrendt S."/>
            <person name="Nagy L.G."/>
            <person name="Grigoriev I.V."/>
            <person name="Martin F."/>
            <person name="Rosso M.N."/>
        </authorList>
    </citation>
    <scope>NUCLEOTIDE SEQUENCE [LARGE SCALE GENOMIC DNA]</scope>
    <source>
        <strain evidence="2 3">CIRM-BRFM 1785</strain>
    </source>
</reference>
<gene>
    <name evidence="2" type="ORF">C8Q71DRAFT_861475</name>
</gene>
<evidence type="ECO:0000313" key="2">
    <source>
        <dbReference type="EMBL" id="KAH9831799.1"/>
    </source>
</evidence>
<protein>
    <submittedName>
        <fullName evidence="2">Uncharacterized protein</fullName>
    </submittedName>
</protein>
<organism evidence="2 3">
    <name type="scientific">Rhodofomes roseus</name>
    <dbReference type="NCBI Taxonomy" id="34475"/>
    <lineage>
        <taxon>Eukaryota</taxon>
        <taxon>Fungi</taxon>
        <taxon>Dikarya</taxon>
        <taxon>Basidiomycota</taxon>
        <taxon>Agaricomycotina</taxon>
        <taxon>Agaricomycetes</taxon>
        <taxon>Polyporales</taxon>
        <taxon>Rhodofomes</taxon>
    </lineage>
</organism>
<keyword evidence="3" id="KW-1185">Reference proteome</keyword>
<dbReference type="EMBL" id="JADCUA010000024">
    <property type="protein sequence ID" value="KAH9831799.1"/>
    <property type="molecule type" value="Genomic_DNA"/>
</dbReference>
<proteinExistence type="predicted"/>
<comment type="caution">
    <text evidence="2">The sequence shown here is derived from an EMBL/GenBank/DDBJ whole genome shotgun (WGS) entry which is preliminary data.</text>
</comment>
<dbReference type="GeneID" id="72008643"/>